<dbReference type="EMBL" id="UINC01037886">
    <property type="protein sequence ID" value="SVB34064.1"/>
    <property type="molecule type" value="Genomic_DNA"/>
</dbReference>
<evidence type="ECO:0000313" key="1">
    <source>
        <dbReference type="EMBL" id="SVB34064.1"/>
    </source>
</evidence>
<accession>A0A382D7N5</accession>
<protein>
    <submittedName>
        <fullName evidence="1">Uncharacterized protein</fullName>
    </submittedName>
</protein>
<sequence>MKIILQISFLIIVVAGILLAGDTAYPLENGQRQMGVFQPRIYGMNNNLEISTHPLLFFVKPNVKVKKYYGEYKGLGMASRFSFDYPTPFLKLIQREGKFGILSKDPDIGDIPNLFVFQGELLVTKKSADYSLTGKAGLSICPGCEIDSRHLVDLPLAYPRMLVYEKGLSTNIGLDFYYNYSEKISLKTDIDLFFILDKDVFVENKFMINYQFSPKYTLTGGVKLTQGTYPFGKQLDIFPLIDLSWSWEK</sequence>
<organism evidence="1">
    <name type="scientific">marine metagenome</name>
    <dbReference type="NCBI Taxonomy" id="408172"/>
    <lineage>
        <taxon>unclassified sequences</taxon>
        <taxon>metagenomes</taxon>
        <taxon>ecological metagenomes</taxon>
    </lineage>
</organism>
<name>A0A382D7N5_9ZZZZ</name>
<gene>
    <name evidence="1" type="ORF">METZ01_LOCUS186918</name>
</gene>
<dbReference type="AlphaFoldDB" id="A0A382D7N5"/>
<proteinExistence type="predicted"/>
<reference evidence="1" key="1">
    <citation type="submission" date="2018-05" db="EMBL/GenBank/DDBJ databases">
        <authorList>
            <person name="Lanie J.A."/>
            <person name="Ng W.-L."/>
            <person name="Kazmierczak K.M."/>
            <person name="Andrzejewski T.M."/>
            <person name="Davidsen T.M."/>
            <person name="Wayne K.J."/>
            <person name="Tettelin H."/>
            <person name="Glass J.I."/>
            <person name="Rusch D."/>
            <person name="Podicherti R."/>
            <person name="Tsui H.-C.T."/>
            <person name="Winkler M.E."/>
        </authorList>
    </citation>
    <scope>NUCLEOTIDE SEQUENCE</scope>
</reference>